<accession>A0A9P6LH55</accession>
<dbReference type="OrthoDB" id="73875at2759"/>
<evidence type="ECO:0000313" key="2">
    <source>
        <dbReference type="Proteomes" id="UP000781932"/>
    </source>
</evidence>
<dbReference type="AlphaFoldDB" id="A0A9P6LH55"/>
<name>A0A9P6LH55_9PEZI</name>
<organism evidence="1 2">
    <name type="scientific">Colletotrichum karsti</name>
    <dbReference type="NCBI Taxonomy" id="1095194"/>
    <lineage>
        <taxon>Eukaryota</taxon>
        <taxon>Fungi</taxon>
        <taxon>Dikarya</taxon>
        <taxon>Ascomycota</taxon>
        <taxon>Pezizomycotina</taxon>
        <taxon>Sordariomycetes</taxon>
        <taxon>Hypocreomycetidae</taxon>
        <taxon>Glomerellales</taxon>
        <taxon>Glomerellaceae</taxon>
        <taxon>Colletotrichum</taxon>
        <taxon>Colletotrichum boninense species complex</taxon>
    </lineage>
</organism>
<gene>
    <name evidence="1" type="ORF">CkaCkLH20_09744</name>
</gene>
<sequence length="111" mass="12284">MLANDAPTGKRKREETCVDLTVVIENDAVAHGTEFDPDDLPVGEGNNTRRPIEEELLEHFGYLSCEDKSCSRKMDELRCASRPYAQATARAAERVKAAATATADEDVESRR</sequence>
<protein>
    <submittedName>
        <fullName evidence="1">Uncharacterized protein</fullName>
    </submittedName>
</protein>
<reference evidence="1" key="2">
    <citation type="submission" date="2020-11" db="EMBL/GenBank/DDBJ databases">
        <title>Whole genome sequencing of Colletotrichum sp.</title>
        <authorList>
            <person name="Li H."/>
        </authorList>
    </citation>
    <scope>NUCLEOTIDE SEQUENCE</scope>
    <source>
        <strain evidence="1">CkLH20</strain>
    </source>
</reference>
<comment type="caution">
    <text evidence="1">The sequence shown here is derived from an EMBL/GenBank/DDBJ whole genome shotgun (WGS) entry which is preliminary data.</text>
</comment>
<evidence type="ECO:0000313" key="1">
    <source>
        <dbReference type="EMBL" id="KAF9872881.1"/>
    </source>
</evidence>
<dbReference type="EMBL" id="JAATWM020000035">
    <property type="protein sequence ID" value="KAF9872881.1"/>
    <property type="molecule type" value="Genomic_DNA"/>
</dbReference>
<proteinExistence type="predicted"/>
<keyword evidence="2" id="KW-1185">Reference proteome</keyword>
<dbReference type="RefSeq" id="XP_038742342.1">
    <property type="nucleotide sequence ID" value="XM_038892459.1"/>
</dbReference>
<dbReference type="GeneID" id="62165533"/>
<reference evidence="1" key="1">
    <citation type="submission" date="2020-03" db="EMBL/GenBank/DDBJ databases">
        <authorList>
            <person name="He L."/>
        </authorList>
    </citation>
    <scope>NUCLEOTIDE SEQUENCE</scope>
    <source>
        <strain evidence="1">CkLH20</strain>
    </source>
</reference>
<dbReference type="Proteomes" id="UP000781932">
    <property type="component" value="Unassembled WGS sequence"/>
</dbReference>